<organism evidence="3 4">
    <name type="scientific">Variovorax boronicumulans</name>
    <dbReference type="NCBI Taxonomy" id="436515"/>
    <lineage>
        <taxon>Bacteria</taxon>
        <taxon>Pseudomonadati</taxon>
        <taxon>Pseudomonadota</taxon>
        <taxon>Betaproteobacteria</taxon>
        <taxon>Burkholderiales</taxon>
        <taxon>Comamonadaceae</taxon>
        <taxon>Variovorax</taxon>
    </lineage>
</organism>
<gene>
    <name evidence="3" type="ORF">CKY39_13140</name>
</gene>
<dbReference type="Proteomes" id="UP000217154">
    <property type="component" value="Chromosome"/>
</dbReference>
<feature type="compositionally biased region" description="Basic and acidic residues" evidence="1">
    <location>
        <begin position="8"/>
        <end position="21"/>
    </location>
</feature>
<dbReference type="EMBL" id="CP023284">
    <property type="protein sequence ID" value="ATA54061.1"/>
    <property type="molecule type" value="Genomic_DNA"/>
</dbReference>
<evidence type="ECO:0000313" key="3">
    <source>
        <dbReference type="EMBL" id="ATA54061.1"/>
    </source>
</evidence>
<reference evidence="3 4" key="1">
    <citation type="submission" date="2017-09" db="EMBL/GenBank/DDBJ databases">
        <title>The diverse metabolic capabilities of V. boronicumulans make it an excellent choice for continued studies on novel biodegradation.</title>
        <authorList>
            <person name="Sun S."/>
        </authorList>
    </citation>
    <scope>NUCLEOTIDE SEQUENCE [LARGE SCALE GENOMIC DNA]</scope>
    <source>
        <strain evidence="3 4">J1</strain>
    </source>
</reference>
<feature type="region of interest" description="Disordered" evidence="1">
    <location>
        <begin position="1"/>
        <end position="33"/>
    </location>
</feature>
<keyword evidence="2" id="KW-0472">Membrane</keyword>
<keyword evidence="2" id="KW-0812">Transmembrane</keyword>
<evidence type="ECO:0000313" key="4">
    <source>
        <dbReference type="Proteomes" id="UP000217154"/>
    </source>
</evidence>
<keyword evidence="2" id="KW-1133">Transmembrane helix</keyword>
<sequence>MSDLEEEGVARVADDQADVRRIGGATTPAPAIDASTRPVAKPLAMRARRRLGARVEMAGMPPPFLPVLLVITLLPVAAALQMTVSSAIGVR</sequence>
<feature type="transmembrane region" description="Helical" evidence="2">
    <location>
        <begin position="64"/>
        <end position="90"/>
    </location>
</feature>
<accession>A0A250DIT9</accession>
<dbReference type="KEGG" id="vbo:CKY39_13140"/>
<dbReference type="AlphaFoldDB" id="A0A250DIT9"/>
<evidence type="ECO:0000256" key="2">
    <source>
        <dbReference type="SAM" id="Phobius"/>
    </source>
</evidence>
<proteinExistence type="predicted"/>
<protein>
    <submittedName>
        <fullName evidence="3">Uncharacterized protein</fullName>
    </submittedName>
</protein>
<evidence type="ECO:0000256" key="1">
    <source>
        <dbReference type="SAM" id="MobiDB-lite"/>
    </source>
</evidence>
<name>A0A250DIT9_9BURK</name>